<dbReference type="GO" id="GO:0046872">
    <property type="term" value="F:metal ion binding"/>
    <property type="evidence" value="ECO:0007669"/>
    <property type="project" value="UniProtKB-KW"/>
</dbReference>
<evidence type="ECO:0000256" key="2">
    <source>
        <dbReference type="ARBA" id="ARBA00004477"/>
    </source>
</evidence>
<evidence type="ECO:0000256" key="7">
    <source>
        <dbReference type="ARBA" id="ARBA00022801"/>
    </source>
</evidence>
<keyword evidence="20" id="KW-1185">Reference proteome</keyword>
<feature type="transmembrane region" description="Helical" evidence="15">
    <location>
        <begin position="509"/>
        <end position="535"/>
    </location>
</feature>
<organism evidence="19 20">
    <name type="scientific">Drosophila ananassae</name>
    <name type="common">Fruit fly</name>
    <dbReference type="NCBI Taxonomy" id="7217"/>
    <lineage>
        <taxon>Eukaryota</taxon>
        <taxon>Metazoa</taxon>
        <taxon>Ecdysozoa</taxon>
        <taxon>Arthropoda</taxon>
        <taxon>Hexapoda</taxon>
        <taxon>Insecta</taxon>
        <taxon>Pterygota</taxon>
        <taxon>Neoptera</taxon>
        <taxon>Endopterygota</taxon>
        <taxon>Diptera</taxon>
        <taxon>Brachycera</taxon>
        <taxon>Muscomorpha</taxon>
        <taxon>Ephydroidea</taxon>
        <taxon>Drosophilidae</taxon>
        <taxon>Drosophila</taxon>
        <taxon>Sophophora</taxon>
    </lineage>
</organism>
<gene>
    <name evidence="19" type="primary">Dana\GF12849</name>
    <name evidence="19" type="synonym">dana_GLEANR_12867</name>
    <name evidence="19" type="ORF">GF12849</name>
</gene>
<dbReference type="InterPro" id="IPR045175">
    <property type="entry name" value="M28_fam"/>
</dbReference>
<accession>B3MCB6</accession>
<comment type="subcellular location">
    <subcellularLocation>
        <location evidence="2">Endoplasmic reticulum membrane</location>
        <topology evidence="2">Multi-pass membrane protein</topology>
    </subcellularLocation>
</comment>
<evidence type="ECO:0000256" key="8">
    <source>
        <dbReference type="ARBA" id="ARBA00022824"/>
    </source>
</evidence>
<feature type="transmembrane region" description="Helical" evidence="15">
    <location>
        <begin position="643"/>
        <end position="664"/>
    </location>
</feature>
<dbReference type="PANTHER" id="PTHR12147">
    <property type="entry name" value="METALLOPEPTIDASE M28 FAMILY MEMBER"/>
    <property type="match status" value="1"/>
</dbReference>
<protein>
    <recommendedName>
        <fullName evidence="14">FXNA-like protease</fullName>
    </recommendedName>
</protein>
<dbReference type="Pfam" id="PF22249">
    <property type="entry name" value="ERMP1-TM"/>
    <property type="match status" value="1"/>
</dbReference>
<feature type="transmembrane region" description="Helical" evidence="15">
    <location>
        <begin position="547"/>
        <end position="567"/>
    </location>
</feature>
<proteinExistence type="inferred from homology"/>
<dbReference type="Pfam" id="PF04389">
    <property type="entry name" value="Peptidase_M28"/>
    <property type="match status" value="1"/>
</dbReference>
<feature type="transmembrane region" description="Helical" evidence="15">
    <location>
        <begin position="676"/>
        <end position="696"/>
    </location>
</feature>
<evidence type="ECO:0000256" key="1">
    <source>
        <dbReference type="ARBA" id="ARBA00001947"/>
    </source>
</evidence>
<dbReference type="OMA" id="SPVEFYF"/>
<feature type="domain" description="Endoplasmic reticulum metallopeptidase 1/1-A TM" evidence="18">
    <location>
        <begin position="469"/>
        <end position="685"/>
    </location>
</feature>
<sequence>MEKPNEAFVEDNDLEHAETFPGLDEKSTLELTTQEEEFLNKASPVEAFNGLEKSTLQLATEKIDPEDGSYSDLREKNKSQKRLAWYYAPVYLLFWVGLFFAVVHPLFNHLPTGVKLEEESDLPNTFIAQRAESLLLKLDLMGPKIAGDYVTEVLMVELLLEEIEKVRQSMRSDLYDLEVDVQRSSGAFLHWQMINMYQGIQNVVVKLSCKSSNSSSYLLVNSHYDSKPSSVGTGDSEVMIVAMLETLRLMAISEEIFLHPIVFLFNGAEEQPFHGSHSFISNHRWAANCKALINLDSAGAGGREILFQGGPNHPWLMRHYKKSSKHPFATTMAEEIFQADLIPSDTDFRIFRDFGPVPGLDLAGCYNGFVYHTKFDRFKVISRGSLQNTGDNVYGLVRSLSNAEEMYDTAAHSEGHSVFFDYLGLFFVYYTESTGIALNISFSLGAILLVSLSLWRMSKVTDRRLGTYARSFGMQFLLAILGVLLALAFPLLMSVFYDAGNRTMTYFSNSWLVIGLFVCPSSIGLVLPSTLYLTLRPSEKIPHSYRVQIVGHAHCVLMAVLCILLTAAGIRTAYLFMICVFFYVGALIINLASRLHDNGHLWSLVLAACQVLPYLYFTYLFHALLVITIPMTSRKGMTANPDLLISLECALGTILGLVFVAPLLNLFRRPKSMMCGLALVMFIFCMISVSDVGFPYRAKTNVMRLHFLEVHRKFYEYDGSLSLEDSGYYFDLQDRRLESPLLDRINLTGFTRVDEACKIHMKCGMPCFNHRWCDTVEDAHWLKRDVPVDLPGTPVLDLLNKTLLGNESDPRVYYEFSVSGPPRMSLFILPLNGVKMLKWSFLQGMLDNPSVYKPPYHIFIGYGSDNSPIRFNFELTKDDGNYNEPVFELGLSGHYMSHLSKRDAATQKFIEDLPDFAHPMEWPTSYQRFVF</sequence>
<evidence type="ECO:0000256" key="12">
    <source>
        <dbReference type="ARBA" id="ARBA00023136"/>
    </source>
</evidence>
<feature type="transmembrane region" description="Helical" evidence="15">
    <location>
        <begin position="604"/>
        <end position="631"/>
    </location>
</feature>
<name>B3MCB6_DROAN</name>
<evidence type="ECO:0000256" key="10">
    <source>
        <dbReference type="ARBA" id="ARBA00022989"/>
    </source>
</evidence>
<dbReference type="PhylomeDB" id="B3MCB6"/>
<keyword evidence="7" id="KW-0378">Hydrolase</keyword>
<feature type="transmembrane region" description="Helical" evidence="15">
    <location>
        <begin position="436"/>
        <end position="455"/>
    </location>
</feature>
<comment type="similarity">
    <text evidence="3">Belongs to the peptidase M28 family.</text>
</comment>
<keyword evidence="10 15" id="KW-1133">Transmembrane helix</keyword>
<dbReference type="InterPro" id="IPR053974">
    <property type="entry name" value="ERMP1_1-A_TM"/>
</dbReference>
<dbReference type="GO" id="GO:0008235">
    <property type="term" value="F:metalloexopeptidase activity"/>
    <property type="evidence" value="ECO:0007669"/>
    <property type="project" value="InterPro"/>
</dbReference>
<dbReference type="FunFam" id="3.40.630.10:FF:000008">
    <property type="entry name" value="Endoplasmic reticulum metallopeptidase 1"/>
    <property type="match status" value="1"/>
</dbReference>
<keyword evidence="6" id="KW-0479">Metal-binding</keyword>
<dbReference type="STRING" id="7217.B3MCB6"/>
<dbReference type="KEGG" id="dan:6495695"/>
<feature type="transmembrane region" description="Helical" evidence="15">
    <location>
        <begin position="476"/>
        <end position="497"/>
    </location>
</feature>
<keyword evidence="11" id="KW-0482">Metalloprotease</keyword>
<dbReference type="CDD" id="cd03875">
    <property type="entry name" value="M28_Fxna_like"/>
    <property type="match status" value="1"/>
</dbReference>
<dbReference type="HOGENOM" id="CLU_007536_2_0_1"/>
<dbReference type="EMBL" id="CH902619">
    <property type="protein sequence ID" value="EDV36216.1"/>
    <property type="molecule type" value="Genomic_DNA"/>
</dbReference>
<dbReference type="AlphaFoldDB" id="B3MCB6"/>
<dbReference type="eggNOG" id="KOG2194">
    <property type="taxonomic scope" value="Eukaryota"/>
</dbReference>
<dbReference type="InterPro" id="IPR053973">
    <property type="entry name" value="ERMP1-like_C"/>
</dbReference>
<keyword evidence="8" id="KW-0256">Endoplasmic reticulum</keyword>
<evidence type="ECO:0000313" key="19">
    <source>
        <dbReference type="EMBL" id="EDV36216.1"/>
    </source>
</evidence>
<evidence type="ECO:0000256" key="13">
    <source>
        <dbReference type="ARBA" id="ARBA00023180"/>
    </source>
</evidence>
<evidence type="ECO:0000256" key="14">
    <source>
        <dbReference type="ARBA" id="ARBA00078796"/>
    </source>
</evidence>
<evidence type="ECO:0000256" key="9">
    <source>
        <dbReference type="ARBA" id="ARBA00022833"/>
    </source>
</evidence>
<feature type="transmembrane region" description="Helical" evidence="15">
    <location>
        <begin position="84"/>
        <end position="107"/>
    </location>
</feature>
<keyword evidence="13" id="KW-0325">Glycoprotein</keyword>
<dbReference type="FunCoup" id="B3MCB6">
    <property type="interactions" value="524"/>
</dbReference>
<dbReference type="PANTHER" id="PTHR12147:SF22">
    <property type="entry name" value="ENDOPLASMIC RETICULUM METALLOPEPTIDASE 1"/>
    <property type="match status" value="1"/>
</dbReference>
<dbReference type="GO" id="GO:0005789">
    <property type="term" value="C:endoplasmic reticulum membrane"/>
    <property type="evidence" value="ECO:0007669"/>
    <property type="project" value="UniProtKB-SubCell"/>
</dbReference>
<keyword evidence="12 15" id="KW-0472">Membrane</keyword>
<evidence type="ECO:0000259" key="17">
    <source>
        <dbReference type="Pfam" id="PF22248"/>
    </source>
</evidence>
<dbReference type="Proteomes" id="UP000007801">
    <property type="component" value="Unassembled WGS sequence"/>
</dbReference>
<dbReference type="Gene3D" id="3.40.630.10">
    <property type="entry name" value="Zn peptidases"/>
    <property type="match status" value="1"/>
</dbReference>
<evidence type="ECO:0000256" key="6">
    <source>
        <dbReference type="ARBA" id="ARBA00022723"/>
    </source>
</evidence>
<dbReference type="SUPFAM" id="SSF53187">
    <property type="entry name" value="Zn-dependent exopeptidases"/>
    <property type="match status" value="1"/>
</dbReference>
<evidence type="ECO:0000256" key="5">
    <source>
        <dbReference type="ARBA" id="ARBA00022692"/>
    </source>
</evidence>
<dbReference type="Pfam" id="PF22248">
    <property type="entry name" value="ERMP1_C"/>
    <property type="match status" value="1"/>
</dbReference>
<evidence type="ECO:0000256" key="4">
    <source>
        <dbReference type="ARBA" id="ARBA00022670"/>
    </source>
</evidence>
<evidence type="ECO:0000256" key="11">
    <source>
        <dbReference type="ARBA" id="ARBA00023049"/>
    </source>
</evidence>
<feature type="domain" description="Endoplasmic reticulum metallopeptidase 1-like C-terminal" evidence="17">
    <location>
        <begin position="700"/>
        <end position="929"/>
    </location>
</feature>
<evidence type="ECO:0000256" key="15">
    <source>
        <dbReference type="SAM" id="Phobius"/>
    </source>
</evidence>
<keyword evidence="4" id="KW-0645">Protease</keyword>
<dbReference type="GO" id="GO:0006508">
    <property type="term" value="P:proteolysis"/>
    <property type="evidence" value="ECO:0007669"/>
    <property type="project" value="UniProtKB-KW"/>
</dbReference>
<evidence type="ECO:0000313" key="20">
    <source>
        <dbReference type="Proteomes" id="UP000007801"/>
    </source>
</evidence>
<evidence type="ECO:0000256" key="3">
    <source>
        <dbReference type="ARBA" id="ARBA00010918"/>
    </source>
</evidence>
<reference evidence="19 20" key="1">
    <citation type="journal article" date="2007" name="Nature">
        <title>Evolution of genes and genomes on the Drosophila phylogeny.</title>
        <authorList>
            <consortium name="Drosophila 12 Genomes Consortium"/>
            <person name="Clark A.G."/>
            <person name="Eisen M.B."/>
            <person name="Smith D.R."/>
            <person name="Bergman C.M."/>
            <person name="Oliver B."/>
            <person name="Markow T.A."/>
            <person name="Kaufman T.C."/>
            <person name="Kellis M."/>
            <person name="Gelbart W."/>
            <person name="Iyer V.N."/>
            <person name="Pollard D.A."/>
            <person name="Sackton T.B."/>
            <person name="Larracuente A.M."/>
            <person name="Singh N.D."/>
            <person name="Abad J.P."/>
            <person name="Abt D.N."/>
            <person name="Adryan B."/>
            <person name="Aguade M."/>
            <person name="Akashi H."/>
            <person name="Anderson W.W."/>
            <person name="Aquadro C.F."/>
            <person name="Ardell D.H."/>
            <person name="Arguello R."/>
            <person name="Artieri C.G."/>
            <person name="Barbash D.A."/>
            <person name="Barker D."/>
            <person name="Barsanti P."/>
            <person name="Batterham P."/>
            <person name="Batzoglou S."/>
            <person name="Begun D."/>
            <person name="Bhutkar A."/>
            <person name="Blanco E."/>
            <person name="Bosak S.A."/>
            <person name="Bradley R.K."/>
            <person name="Brand A.D."/>
            <person name="Brent M.R."/>
            <person name="Brooks A.N."/>
            <person name="Brown R.H."/>
            <person name="Butlin R.K."/>
            <person name="Caggese C."/>
            <person name="Calvi B.R."/>
            <person name="Bernardo de Carvalho A."/>
            <person name="Caspi A."/>
            <person name="Castrezana S."/>
            <person name="Celniker S.E."/>
            <person name="Chang J.L."/>
            <person name="Chapple C."/>
            <person name="Chatterji S."/>
            <person name="Chinwalla A."/>
            <person name="Civetta A."/>
            <person name="Clifton S.W."/>
            <person name="Comeron J.M."/>
            <person name="Costello J.C."/>
            <person name="Coyne J.A."/>
            <person name="Daub J."/>
            <person name="David R.G."/>
            <person name="Delcher A.L."/>
            <person name="Delehaunty K."/>
            <person name="Do C.B."/>
            <person name="Ebling H."/>
            <person name="Edwards K."/>
            <person name="Eickbush T."/>
            <person name="Evans J.D."/>
            <person name="Filipski A."/>
            <person name="Findeiss S."/>
            <person name="Freyhult E."/>
            <person name="Fulton L."/>
            <person name="Fulton R."/>
            <person name="Garcia A.C."/>
            <person name="Gardiner A."/>
            <person name="Garfield D.A."/>
            <person name="Garvin B.E."/>
            <person name="Gibson G."/>
            <person name="Gilbert D."/>
            <person name="Gnerre S."/>
            <person name="Godfrey J."/>
            <person name="Good R."/>
            <person name="Gotea V."/>
            <person name="Gravely B."/>
            <person name="Greenberg A.J."/>
            <person name="Griffiths-Jones S."/>
            <person name="Gross S."/>
            <person name="Guigo R."/>
            <person name="Gustafson E.A."/>
            <person name="Haerty W."/>
            <person name="Hahn M.W."/>
            <person name="Halligan D.L."/>
            <person name="Halpern A.L."/>
            <person name="Halter G.M."/>
            <person name="Han M.V."/>
            <person name="Heger A."/>
            <person name="Hillier L."/>
            <person name="Hinrichs A.S."/>
            <person name="Holmes I."/>
            <person name="Hoskins R.A."/>
            <person name="Hubisz M.J."/>
            <person name="Hultmark D."/>
            <person name="Huntley M.A."/>
            <person name="Jaffe D.B."/>
            <person name="Jagadeeshan S."/>
            <person name="Jeck W.R."/>
            <person name="Johnson J."/>
            <person name="Jones C.D."/>
            <person name="Jordan W.C."/>
            <person name="Karpen G.H."/>
            <person name="Kataoka E."/>
            <person name="Keightley P.D."/>
            <person name="Kheradpour P."/>
            <person name="Kirkness E.F."/>
            <person name="Koerich L.B."/>
            <person name="Kristiansen K."/>
            <person name="Kudrna D."/>
            <person name="Kulathinal R.J."/>
            <person name="Kumar S."/>
            <person name="Kwok R."/>
            <person name="Lander E."/>
            <person name="Langley C.H."/>
            <person name="Lapoint R."/>
            <person name="Lazzaro B.P."/>
            <person name="Lee S.J."/>
            <person name="Levesque L."/>
            <person name="Li R."/>
            <person name="Lin C.F."/>
            <person name="Lin M.F."/>
            <person name="Lindblad-Toh K."/>
            <person name="Llopart A."/>
            <person name="Long M."/>
            <person name="Low L."/>
            <person name="Lozovsky E."/>
            <person name="Lu J."/>
            <person name="Luo M."/>
            <person name="Machado C.A."/>
            <person name="Makalowski W."/>
            <person name="Marzo M."/>
            <person name="Matsuda M."/>
            <person name="Matzkin L."/>
            <person name="McAllister B."/>
            <person name="McBride C.S."/>
            <person name="McKernan B."/>
            <person name="McKernan K."/>
            <person name="Mendez-Lago M."/>
            <person name="Minx P."/>
            <person name="Mollenhauer M.U."/>
            <person name="Montooth K."/>
            <person name="Mount S.M."/>
            <person name="Mu X."/>
            <person name="Myers E."/>
            <person name="Negre B."/>
            <person name="Newfeld S."/>
            <person name="Nielsen R."/>
            <person name="Noor M.A."/>
            <person name="O'Grady P."/>
            <person name="Pachter L."/>
            <person name="Papaceit M."/>
            <person name="Parisi M.J."/>
            <person name="Parisi M."/>
            <person name="Parts L."/>
            <person name="Pedersen J.S."/>
            <person name="Pesole G."/>
            <person name="Phillippy A.M."/>
            <person name="Ponting C.P."/>
            <person name="Pop M."/>
            <person name="Porcelli D."/>
            <person name="Powell J.R."/>
            <person name="Prohaska S."/>
            <person name="Pruitt K."/>
            <person name="Puig M."/>
            <person name="Quesneville H."/>
            <person name="Ram K.R."/>
            <person name="Rand D."/>
            <person name="Rasmussen M.D."/>
            <person name="Reed L.K."/>
            <person name="Reenan R."/>
            <person name="Reily A."/>
            <person name="Remington K.A."/>
            <person name="Rieger T.T."/>
            <person name="Ritchie M.G."/>
            <person name="Robin C."/>
            <person name="Rogers Y.H."/>
            <person name="Rohde C."/>
            <person name="Rozas J."/>
            <person name="Rubenfield M.J."/>
            <person name="Ruiz A."/>
            <person name="Russo S."/>
            <person name="Salzberg S.L."/>
            <person name="Sanchez-Gracia A."/>
            <person name="Saranga D.J."/>
            <person name="Sato H."/>
            <person name="Schaeffer S.W."/>
            <person name="Schatz M.C."/>
            <person name="Schlenke T."/>
            <person name="Schwartz R."/>
            <person name="Segarra C."/>
            <person name="Singh R.S."/>
            <person name="Sirot L."/>
            <person name="Sirota M."/>
            <person name="Sisneros N.B."/>
            <person name="Smith C.D."/>
            <person name="Smith T.F."/>
            <person name="Spieth J."/>
            <person name="Stage D.E."/>
            <person name="Stark A."/>
            <person name="Stephan W."/>
            <person name="Strausberg R.L."/>
            <person name="Strempel S."/>
            <person name="Sturgill D."/>
            <person name="Sutton G."/>
            <person name="Sutton G.G."/>
            <person name="Tao W."/>
            <person name="Teichmann S."/>
            <person name="Tobari Y.N."/>
            <person name="Tomimura Y."/>
            <person name="Tsolas J.M."/>
            <person name="Valente V.L."/>
            <person name="Venter E."/>
            <person name="Venter J.C."/>
            <person name="Vicario S."/>
            <person name="Vieira F.G."/>
            <person name="Vilella A.J."/>
            <person name="Villasante A."/>
            <person name="Walenz B."/>
            <person name="Wang J."/>
            <person name="Wasserman M."/>
            <person name="Watts T."/>
            <person name="Wilson D."/>
            <person name="Wilson R.K."/>
            <person name="Wing R.A."/>
            <person name="Wolfner M.F."/>
            <person name="Wong A."/>
            <person name="Wong G.K."/>
            <person name="Wu C.I."/>
            <person name="Wu G."/>
            <person name="Yamamoto D."/>
            <person name="Yang H.P."/>
            <person name="Yang S.P."/>
            <person name="Yorke J.A."/>
            <person name="Yoshida K."/>
            <person name="Zdobnov E."/>
            <person name="Zhang P."/>
            <person name="Zhang Y."/>
            <person name="Zimin A.V."/>
            <person name="Baldwin J."/>
            <person name="Abdouelleil A."/>
            <person name="Abdulkadir J."/>
            <person name="Abebe A."/>
            <person name="Abera B."/>
            <person name="Abreu J."/>
            <person name="Acer S.C."/>
            <person name="Aftuck L."/>
            <person name="Alexander A."/>
            <person name="An P."/>
            <person name="Anderson E."/>
            <person name="Anderson S."/>
            <person name="Arachi H."/>
            <person name="Azer M."/>
            <person name="Bachantsang P."/>
            <person name="Barry A."/>
            <person name="Bayul T."/>
            <person name="Berlin A."/>
            <person name="Bessette D."/>
            <person name="Bloom T."/>
            <person name="Blye J."/>
            <person name="Boguslavskiy L."/>
            <person name="Bonnet C."/>
            <person name="Boukhgalter B."/>
            <person name="Bourzgui I."/>
            <person name="Brown A."/>
            <person name="Cahill P."/>
            <person name="Channer S."/>
            <person name="Cheshatsang Y."/>
            <person name="Chuda L."/>
            <person name="Citroen M."/>
            <person name="Collymore A."/>
            <person name="Cooke P."/>
            <person name="Costello M."/>
            <person name="D'Aco K."/>
            <person name="Daza R."/>
            <person name="De Haan G."/>
            <person name="DeGray S."/>
            <person name="DeMaso C."/>
            <person name="Dhargay N."/>
            <person name="Dooley K."/>
            <person name="Dooley E."/>
            <person name="Doricent M."/>
            <person name="Dorje P."/>
            <person name="Dorjee K."/>
            <person name="Dupes A."/>
            <person name="Elong R."/>
            <person name="Falk J."/>
            <person name="Farina A."/>
            <person name="Faro S."/>
            <person name="Ferguson D."/>
            <person name="Fisher S."/>
            <person name="Foley C.D."/>
            <person name="Franke A."/>
            <person name="Friedrich D."/>
            <person name="Gadbois L."/>
            <person name="Gearin G."/>
            <person name="Gearin C.R."/>
            <person name="Giannoukos G."/>
            <person name="Goode T."/>
            <person name="Graham J."/>
            <person name="Grandbois E."/>
            <person name="Grewal S."/>
            <person name="Gyaltsen K."/>
            <person name="Hafez N."/>
            <person name="Hagos B."/>
            <person name="Hall J."/>
            <person name="Henson C."/>
            <person name="Hollinger A."/>
            <person name="Honan T."/>
            <person name="Huard M.D."/>
            <person name="Hughes L."/>
            <person name="Hurhula B."/>
            <person name="Husby M.E."/>
            <person name="Kamat A."/>
            <person name="Kanga B."/>
            <person name="Kashin S."/>
            <person name="Khazanovich D."/>
            <person name="Kisner P."/>
            <person name="Lance K."/>
            <person name="Lara M."/>
            <person name="Lee W."/>
            <person name="Lennon N."/>
            <person name="Letendre F."/>
            <person name="LeVine R."/>
            <person name="Lipovsky A."/>
            <person name="Liu X."/>
            <person name="Liu J."/>
            <person name="Liu S."/>
            <person name="Lokyitsang T."/>
            <person name="Lokyitsang Y."/>
            <person name="Lubonja R."/>
            <person name="Lui A."/>
            <person name="MacDonald P."/>
            <person name="Magnisalis V."/>
            <person name="Maru K."/>
            <person name="Matthews C."/>
            <person name="McCusker W."/>
            <person name="McDonough S."/>
            <person name="Mehta T."/>
            <person name="Meldrim J."/>
            <person name="Meneus L."/>
            <person name="Mihai O."/>
            <person name="Mihalev A."/>
            <person name="Mihova T."/>
            <person name="Mittelman R."/>
            <person name="Mlenga V."/>
            <person name="Montmayeur A."/>
            <person name="Mulrain L."/>
            <person name="Navidi A."/>
            <person name="Naylor J."/>
            <person name="Negash T."/>
            <person name="Nguyen T."/>
            <person name="Nguyen N."/>
            <person name="Nicol R."/>
            <person name="Norbu C."/>
            <person name="Norbu N."/>
            <person name="Novod N."/>
            <person name="O'Neill B."/>
            <person name="Osman S."/>
            <person name="Markiewicz E."/>
            <person name="Oyono O.L."/>
            <person name="Patti C."/>
            <person name="Phunkhang P."/>
            <person name="Pierre F."/>
            <person name="Priest M."/>
            <person name="Raghuraman S."/>
            <person name="Rege F."/>
            <person name="Reyes R."/>
            <person name="Rise C."/>
            <person name="Rogov P."/>
            <person name="Ross K."/>
            <person name="Ryan E."/>
            <person name="Settipalli S."/>
            <person name="Shea T."/>
            <person name="Sherpa N."/>
            <person name="Shi L."/>
            <person name="Shih D."/>
            <person name="Sparrow T."/>
            <person name="Spaulding J."/>
            <person name="Stalker J."/>
            <person name="Stange-Thomann N."/>
            <person name="Stavropoulos S."/>
            <person name="Stone C."/>
            <person name="Strader C."/>
            <person name="Tesfaye S."/>
            <person name="Thomson T."/>
            <person name="Thoulutsang Y."/>
            <person name="Thoulutsang D."/>
            <person name="Topham K."/>
            <person name="Topping I."/>
            <person name="Tsamla T."/>
            <person name="Vassiliev H."/>
            <person name="Vo A."/>
            <person name="Wangchuk T."/>
            <person name="Wangdi T."/>
            <person name="Weiand M."/>
            <person name="Wilkinson J."/>
            <person name="Wilson A."/>
            <person name="Yadav S."/>
            <person name="Young G."/>
            <person name="Yu Q."/>
            <person name="Zembek L."/>
            <person name="Zhong D."/>
            <person name="Zimmer A."/>
            <person name="Zwirko Z."/>
            <person name="Jaffe D.B."/>
            <person name="Alvarez P."/>
            <person name="Brockman W."/>
            <person name="Butler J."/>
            <person name="Chin C."/>
            <person name="Gnerre S."/>
            <person name="Grabherr M."/>
            <person name="Kleber M."/>
            <person name="Mauceli E."/>
            <person name="MacCallum I."/>
        </authorList>
    </citation>
    <scope>NUCLEOTIDE SEQUENCE [LARGE SCALE GENOMIC DNA]</scope>
    <source>
        <strain evidence="20">Tucson 14024-0371.13</strain>
    </source>
</reference>
<feature type="domain" description="Peptidase M28" evidence="16">
    <location>
        <begin position="202"/>
        <end position="395"/>
    </location>
</feature>
<feature type="transmembrane region" description="Helical" evidence="15">
    <location>
        <begin position="573"/>
        <end position="592"/>
    </location>
</feature>
<dbReference type="InterPro" id="IPR048024">
    <property type="entry name" value="Fxna-like_M28_dom"/>
</dbReference>
<dbReference type="InParanoid" id="B3MCB6"/>
<comment type="cofactor">
    <cofactor evidence="1">
        <name>Zn(2+)</name>
        <dbReference type="ChEBI" id="CHEBI:29105"/>
    </cofactor>
</comment>
<dbReference type="InterPro" id="IPR007484">
    <property type="entry name" value="Peptidase_M28"/>
</dbReference>
<dbReference type="OrthoDB" id="76293at2759"/>
<evidence type="ECO:0000259" key="18">
    <source>
        <dbReference type="Pfam" id="PF22249"/>
    </source>
</evidence>
<evidence type="ECO:0000259" key="16">
    <source>
        <dbReference type="Pfam" id="PF04389"/>
    </source>
</evidence>
<keyword evidence="9" id="KW-0862">Zinc</keyword>
<keyword evidence="5 15" id="KW-0812">Transmembrane</keyword>
<dbReference type="GeneID" id="6495695"/>